<reference evidence="2 3" key="1">
    <citation type="journal article" date="2014" name="PLoS Genet.">
        <title>Analysis of the Phlebiopsis gigantea genome, transcriptome and secretome provides insight into its pioneer colonization strategies of wood.</title>
        <authorList>
            <person name="Hori C."/>
            <person name="Ishida T."/>
            <person name="Igarashi K."/>
            <person name="Samejima M."/>
            <person name="Suzuki H."/>
            <person name="Master E."/>
            <person name="Ferreira P."/>
            <person name="Ruiz-Duenas F.J."/>
            <person name="Held B."/>
            <person name="Canessa P."/>
            <person name="Larrondo L.F."/>
            <person name="Schmoll M."/>
            <person name="Druzhinina I.S."/>
            <person name="Kubicek C.P."/>
            <person name="Gaskell J.A."/>
            <person name="Kersten P."/>
            <person name="St John F."/>
            <person name="Glasner J."/>
            <person name="Sabat G."/>
            <person name="Splinter BonDurant S."/>
            <person name="Syed K."/>
            <person name="Yadav J."/>
            <person name="Mgbeahuruike A.C."/>
            <person name="Kovalchuk A."/>
            <person name="Asiegbu F.O."/>
            <person name="Lackner G."/>
            <person name="Hoffmeister D."/>
            <person name="Rencoret J."/>
            <person name="Gutierrez A."/>
            <person name="Sun H."/>
            <person name="Lindquist E."/>
            <person name="Barry K."/>
            <person name="Riley R."/>
            <person name="Grigoriev I.V."/>
            <person name="Henrissat B."/>
            <person name="Kues U."/>
            <person name="Berka R.M."/>
            <person name="Martinez A.T."/>
            <person name="Covert S.F."/>
            <person name="Blanchette R.A."/>
            <person name="Cullen D."/>
        </authorList>
    </citation>
    <scope>NUCLEOTIDE SEQUENCE [LARGE SCALE GENOMIC DNA]</scope>
    <source>
        <strain evidence="2 3">11061_1 CR5-6</strain>
    </source>
</reference>
<dbReference type="PANTHER" id="PTHR47570">
    <property type="entry name" value="ZINC ION BINDING PROTEIN"/>
    <property type="match status" value="1"/>
</dbReference>
<keyword evidence="3" id="KW-1185">Reference proteome</keyword>
<evidence type="ECO:0000313" key="3">
    <source>
        <dbReference type="Proteomes" id="UP000053257"/>
    </source>
</evidence>
<dbReference type="EMBL" id="KN840623">
    <property type="protein sequence ID" value="KIP03311.1"/>
    <property type="molecule type" value="Genomic_DNA"/>
</dbReference>
<feature type="domain" description="Mitochondrial splicing suppressor 51-like C-terminal" evidence="1">
    <location>
        <begin position="4"/>
        <end position="212"/>
    </location>
</feature>
<organism evidence="2 3">
    <name type="scientific">Phlebiopsis gigantea (strain 11061_1 CR5-6)</name>
    <name type="common">White-rot fungus</name>
    <name type="synonym">Peniophora gigantea</name>
    <dbReference type="NCBI Taxonomy" id="745531"/>
    <lineage>
        <taxon>Eukaryota</taxon>
        <taxon>Fungi</taxon>
        <taxon>Dikarya</taxon>
        <taxon>Basidiomycota</taxon>
        <taxon>Agaricomycotina</taxon>
        <taxon>Agaricomycetes</taxon>
        <taxon>Polyporales</taxon>
        <taxon>Phanerochaetaceae</taxon>
        <taxon>Phlebiopsis</taxon>
    </lineage>
</organism>
<dbReference type="PANTHER" id="PTHR47570:SF1">
    <property type="entry name" value="ZINC ION BINDING PROTEIN"/>
    <property type="match status" value="1"/>
</dbReference>
<dbReference type="STRING" id="745531.A0A0C3RSG8"/>
<gene>
    <name evidence="2" type="ORF">PHLGIDRAFT_77815</name>
</gene>
<dbReference type="HOGENOM" id="CLU_1152025_0_0_1"/>
<dbReference type="InterPro" id="IPR046824">
    <property type="entry name" value="Mss51-like_C"/>
</dbReference>
<name>A0A0C3RSG8_PHLG1</name>
<sequence>MSFPMSVYHLIVERLKITSPAAASAGKREQLNILLLGAEVELNFVPLFSELALLLPHHDVSVVMWGYCVHKLVQESKTQGVTGSPVRDAAGKHGLVFEYRAPDDLGAGAVSVYLKGEAPTWGKADLEKALAARGNHPHLTPDVIIALNAGLGSYRSWYEVISIAHGVDIPFAVTEYLQQSLEFTVKYVVRALMFWRSHDITYNPFHRPGQRPFASYKMPNLVNGFSLVVVNNK</sequence>
<evidence type="ECO:0000259" key="1">
    <source>
        <dbReference type="Pfam" id="PF20179"/>
    </source>
</evidence>
<dbReference type="Proteomes" id="UP000053257">
    <property type="component" value="Unassembled WGS sequence"/>
</dbReference>
<accession>A0A0C3RSG8</accession>
<dbReference type="OrthoDB" id="432970at2759"/>
<evidence type="ECO:0000313" key="2">
    <source>
        <dbReference type="EMBL" id="KIP03311.1"/>
    </source>
</evidence>
<dbReference type="AlphaFoldDB" id="A0A0C3RSG8"/>
<dbReference type="Pfam" id="PF20179">
    <property type="entry name" value="MSS51_C"/>
    <property type="match status" value="1"/>
</dbReference>
<proteinExistence type="predicted"/>
<protein>
    <recommendedName>
        <fullName evidence="1">Mitochondrial splicing suppressor 51-like C-terminal domain-containing protein</fullName>
    </recommendedName>
</protein>